<dbReference type="InterPro" id="IPR000652">
    <property type="entry name" value="Triosephosphate_isomerase"/>
</dbReference>
<dbReference type="EMBL" id="PDEQ01000002">
    <property type="protein sequence ID" value="PEN14541.1"/>
    <property type="molecule type" value="Genomic_DNA"/>
</dbReference>
<evidence type="ECO:0000256" key="1">
    <source>
        <dbReference type="ARBA" id="ARBA00004680"/>
    </source>
</evidence>
<comment type="pathway">
    <text evidence="7 8">Carbohydrate biosynthesis; gluconeogenesis.</text>
</comment>
<comment type="similarity">
    <text evidence="2 7 8">Belongs to the triosephosphate isomerase family.</text>
</comment>
<evidence type="ECO:0000256" key="6">
    <source>
        <dbReference type="ARBA" id="ARBA00023235"/>
    </source>
</evidence>
<dbReference type="Gene3D" id="3.20.20.70">
    <property type="entry name" value="Aldolase class I"/>
    <property type="match status" value="1"/>
</dbReference>
<dbReference type="PROSITE" id="PS00171">
    <property type="entry name" value="TIM_1"/>
    <property type="match status" value="1"/>
</dbReference>
<name>A0A2A8D0X8_9BACT</name>
<dbReference type="InterPro" id="IPR020861">
    <property type="entry name" value="Triosephosphate_isomerase_AS"/>
</dbReference>
<accession>A0A2A8D0X8</accession>
<comment type="caution">
    <text evidence="9">The sequence shown here is derived from an EMBL/GenBank/DDBJ whole genome shotgun (WGS) entry which is preliminary data.</text>
</comment>
<dbReference type="GO" id="GO:0006096">
    <property type="term" value="P:glycolytic process"/>
    <property type="evidence" value="ECO:0007669"/>
    <property type="project" value="UniProtKB-UniRule"/>
</dbReference>
<comment type="subunit">
    <text evidence="7 8">Homodimer.</text>
</comment>
<dbReference type="AlphaFoldDB" id="A0A2A8D0X8"/>
<gene>
    <name evidence="7" type="primary">tpiA</name>
    <name evidence="9" type="ORF">CRI94_05820</name>
</gene>
<reference evidence="9 10" key="1">
    <citation type="submission" date="2017-10" db="EMBL/GenBank/DDBJ databases">
        <title>Draft genome of Longibacter Salinarum.</title>
        <authorList>
            <person name="Goh K.M."/>
            <person name="Shamsir M.S."/>
            <person name="Lim S.W."/>
        </authorList>
    </citation>
    <scope>NUCLEOTIDE SEQUENCE [LARGE SCALE GENOMIC DNA]</scope>
    <source>
        <strain evidence="9 10">KCTC 52045</strain>
    </source>
</reference>
<keyword evidence="4 7" id="KW-0963">Cytoplasm</keyword>
<dbReference type="GO" id="GO:0006094">
    <property type="term" value="P:gluconeogenesis"/>
    <property type="evidence" value="ECO:0007669"/>
    <property type="project" value="UniProtKB-UniRule"/>
</dbReference>
<evidence type="ECO:0000313" key="10">
    <source>
        <dbReference type="Proteomes" id="UP000220102"/>
    </source>
</evidence>
<dbReference type="OrthoDB" id="9809429at2"/>
<dbReference type="GO" id="GO:0004807">
    <property type="term" value="F:triose-phosphate isomerase activity"/>
    <property type="evidence" value="ECO:0007669"/>
    <property type="project" value="UniProtKB-UniRule"/>
</dbReference>
<dbReference type="Pfam" id="PF00121">
    <property type="entry name" value="TIM"/>
    <property type="match status" value="1"/>
</dbReference>
<evidence type="ECO:0000256" key="5">
    <source>
        <dbReference type="ARBA" id="ARBA00023152"/>
    </source>
</evidence>
<dbReference type="HAMAP" id="MF_00147_B">
    <property type="entry name" value="TIM_B"/>
    <property type="match status" value="1"/>
</dbReference>
<dbReference type="SUPFAM" id="SSF51351">
    <property type="entry name" value="Triosephosphate isomerase (TIM)"/>
    <property type="match status" value="1"/>
</dbReference>
<dbReference type="UniPathway" id="UPA00109">
    <property type="reaction ID" value="UER00189"/>
</dbReference>
<dbReference type="GO" id="GO:0046166">
    <property type="term" value="P:glyceraldehyde-3-phosphate biosynthetic process"/>
    <property type="evidence" value="ECO:0007669"/>
    <property type="project" value="TreeGrafter"/>
</dbReference>
<dbReference type="InterPro" id="IPR022896">
    <property type="entry name" value="TrioseP_Isoase_bac/euk"/>
</dbReference>
<comment type="pathway">
    <text evidence="1 7 8">Carbohydrate degradation; glycolysis; D-glyceraldehyde 3-phosphate from glycerone phosphate: step 1/1.</text>
</comment>
<dbReference type="PROSITE" id="PS51440">
    <property type="entry name" value="TIM_2"/>
    <property type="match status" value="1"/>
</dbReference>
<dbReference type="RefSeq" id="WP_098074714.1">
    <property type="nucleotide sequence ID" value="NZ_PDEQ01000002.1"/>
</dbReference>
<feature type="binding site" evidence="7">
    <location>
        <position position="172"/>
    </location>
    <ligand>
        <name>substrate</name>
    </ligand>
</feature>
<evidence type="ECO:0000256" key="8">
    <source>
        <dbReference type="RuleBase" id="RU363013"/>
    </source>
</evidence>
<feature type="binding site" evidence="7">
    <location>
        <begin position="233"/>
        <end position="234"/>
    </location>
    <ligand>
        <name>substrate</name>
    </ligand>
</feature>
<feature type="active site" description="Proton acceptor" evidence="7">
    <location>
        <position position="166"/>
    </location>
</feature>
<dbReference type="EC" id="5.3.1.1" evidence="7 8"/>
<dbReference type="NCBIfam" id="TIGR00419">
    <property type="entry name" value="tim"/>
    <property type="match status" value="1"/>
</dbReference>
<dbReference type="PANTHER" id="PTHR21139:SF42">
    <property type="entry name" value="TRIOSEPHOSPHATE ISOMERASE"/>
    <property type="match status" value="1"/>
</dbReference>
<proteinExistence type="inferred from homology"/>
<comment type="catalytic activity">
    <reaction evidence="7 8">
        <text>D-glyceraldehyde 3-phosphate = dihydroxyacetone phosphate</text>
        <dbReference type="Rhea" id="RHEA:18585"/>
        <dbReference type="ChEBI" id="CHEBI:57642"/>
        <dbReference type="ChEBI" id="CHEBI:59776"/>
        <dbReference type="EC" id="5.3.1.1"/>
    </reaction>
</comment>
<feature type="binding site" evidence="7">
    <location>
        <begin position="6"/>
        <end position="8"/>
    </location>
    <ligand>
        <name>substrate</name>
    </ligand>
</feature>
<protein>
    <recommendedName>
        <fullName evidence="7 8">Triosephosphate isomerase</fullName>
        <shortName evidence="7">TIM</shortName>
        <shortName evidence="7">TPI</shortName>
        <ecNumber evidence="7 8">5.3.1.1</ecNumber>
    </recommendedName>
    <alternativeName>
        <fullName evidence="7">Triose-phosphate isomerase</fullName>
    </alternativeName>
</protein>
<evidence type="ECO:0000256" key="4">
    <source>
        <dbReference type="ARBA" id="ARBA00022490"/>
    </source>
</evidence>
<dbReference type="InterPro" id="IPR013785">
    <property type="entry name" value="Aldolase_TIM"/>
</dbReference>
<organism evidence="9 10">
    <name type="scientific">Longibacter salinarum</name>
    <dbReference type="NCBI Taxonomy" id="1850348"/>
    <lineage>
        <taxon>Bacteria</taxon>
        <taxon>Pseudomonadati</taxon>
        <taxon>Rhodothermota</taxon>
        <taxon>Rhodothermia</taxon>
        <taxon>Rhodothermales</taxon>
        <taxon>Salisaetaceae</taxon>
        <taxon>Longibacter</taxon>
    </lineage>
</organism>
<keyword evidence="5 7" id="KW-0324">Glycolysis</keyword>
<evidence type="ECO:0000256" key="7">
    <source>
        <dbReference type="HAMAP-Rule" id="MF_00147"/>
    </source>
</evidence>
<dbReference type="GO" id="GO:0019563">
    <property type="term" value="P:glycerol catabolic process"/>
    <property type="evidence" value="ECO:0007669"/>
    <property type="project" value="TreeGrafter"/>
</dbReference>
<dbReference type="UniPathway" id="UPA00138"/>
<dbReference type="CDD" id="cd00311">
    <property type="entry name" value="TIM"/>
    <property type="match status" value="1"/>
</dbReference>
<evidence type="ECO:0000313" key="9">
    <source>
        <dbReference type="EMBL" id="PEN14541.1"/>
    </source>
</evidence>
<comment type="function">
    <text evidence="7">Involved in the gluconeogenesis. Catalyzes stereospecifically the conversion of dihydroxyacetone phosphate (DHAP) to D-glyceraldehyde-3-phosphate (G3P).</text>
</comment>
<dbReference type="InterPro" id="IPR035990">
    <property type="entry name" value="TIM_sf"/>
</dbReference>
<comment type="subcellular location">
    <subcellularLocation>
        <location evidence="7 8">Cytoplasm</location>
    </subcellularLocation>
</comment>
<keyword evidence="6 7" id="KW-0413">Isomerase</keyword>
<feature type="binding site" evidence="7">
    <location>
        <position position="212"/>
    </location>
    <ligand>
        <name>substrate</name>
    </ligand>
</feature>
<keyword evidence="3 7" id="KW-0312">Gluconeogenesis</keyword>
<dbReference type="PANTHER" id="PTHR21139">
    <property type="entry name" value="TRIOSEPHOSPHATE ISOMERASE"/>
    <property type="match status" value="1"/>
</dbReference>
<dbReference type="Proteomes" id="UP000220102">
    <property type="component" value="Unassembled WGS sequence"/>
</dbReference>
<dbReference type="GO" id="GO:0005829">
    <property type="term" value="C:cytosol"/>
    <property type="evidence" value="ECO:0007669"/>
    <property type="project" value="TreeGrafter"/>
</dbReference>
<sequence>MLIAGNWKMNTDVDSGTELAADIAAAVKKSDLGTVALAVCPPYVSLTSVREALGETSVALGAQNVHHEDEGAFTGEVSAKMLLSAGCSHVIVGHSERREYFSESNQDIQQKVAQARANGLVPILCVGETKAERDAGDAKNVVEQQLRGGLAGVDFGAPDDLVIAYEPVWAIGTGDTATPDQANEMHAFIRGLLDDLYSSAFADDVHILYGGSMKPHNAEELLSQPDVDGGLVGGASLDAESFIAIAEHGASIQAGA</sequence>
<evidence type="ECO:0000256" key="3">
    <source>
        <dbReference type="ARBA" id="ARBA00022432"/>
    </source>
</evidence>
<dbReference type="FunFam" id="3.20.20.70:FF:000016">
    <property type="entry name" value="Triosephosphate isomerase"/>
    <property type="match status" value="1"/>
</dbReference>
<feature type="active site" description="Electrophile" evidence="7">
    <location>
        <position position="94"/>
    </location>
</feature>
<keyword evidence="10" id="KW-1185">Reference proteome</keyword>
<evidence type="ECO:0000256" key="2">
    <source>
        <dbReference type="ARBA" id="ARBA00007422"/>
    </source>
</evidence>